<comment type="caution">
    <text evidence="1">The sequence shown here is derived from an EMBL/GenBank/DDBJ whole genome shotgun (WGS) entry which is preliminary data.</text>
</comment>
<dbReference type="AlphaFoldDB" id="A0AAV7MPW4"/>
<proteinExistence type="predicted"/>
<dbReference type="Proteomes" id="UP001066276">
    <property type="component" value="Chromosome 9"/>
</dbReference>
<accession>A0AAV7MPW4</accession>
<evidence type="ECO:0000313" key="2">
    <source>
        <dbReference type="Proteomes" id="UP001066276"/>
    </source>
</evidence>
<sequence>MEHRNECFYLLRKNHVCLTLTTDQTLVLFSQFPRHSFASEYWYNDPLCRKHKRLLESGLEFAHLVTSVRRILMTASPGGTM</sequence>
<gene>
    <name evidence="1" type="ORF">NDU88_003200</name>
</gene>
<protein>
    <submittedName>
        <fullName evidence="1">Uncharacterized protein</fullName>
    </submittedName>
</protein>
<evidence type="ECO:0000313" key="1">
    <source>
        <dbReference type="EMBL" id="KAJ1105796.1"/>
    </source>
</evidence>
<reference evidence="1" key="1">
    <citation type="journal article" date="2022" name="bioRxiv">
        <title>Sequencing and chromosome-scale assembly of the giantPleurodeles waltlgenome.</title>
        <authorList>
            <person name="Brown T."/>
            <person name="Elewa A."/>
            <person name="Iarovenko S."/>
            <person name="Subramanian E."/>
            <person name="Araus A.J."/>
            <person name="Petzold A."/>
            <person name="Susuki M."/>
            <person name="Suzuki K.-i.T."/>
            <person name="Hayashi T."/>
            <person name="Toyoda A."/>
            <person name="Oliveira C."/>
            <person name="Osipova E."/>
            <person name="Leigh N.D."/>
            <person name="Simon A."/>
            <person name="Yun M.H."/>
        </authorList>
    </citation>
    <scope>NUCLEOTIDE SEQUENCE</scope>
    <source>
        <strain evidence="1">20211129_DDA</strain>
        <tissue evidence="1">Liver</tissue>
    </source>
</reference>
<organism evidence="1 2">
    <name type="scientific">Pleurodeles waltl</name>
    <name type="common">Iberian ribbed newt</name>
    <dbReference type="NCBI Taxonomy" id="8319"/>
    <lineage>
        <taxon>Eukaryota</taxon>
        <taxon>Metazoa</taxon>
        <taxon>Chordata</taxon>
        <taxon>Craniata</taxon>
        <taxon>Vertebrata</taxon>
        <taxon>Euteleostomi</taxon>
        <taxon>Amphibia</taxon>
        <taxon>Batrachia</taxon>
        <taxon>Caudata</taxon>
        <taxon>Salamandroidea</taxon>
        <taxon>Salamandridae</taxon>
        <taxon>Pleurodelinae</taxon>
        <taxon>Pleurodeles</taxon>
    </lineage>
</organism>
<keyword evidence="2" id="KW-1185">Reference proteome</keyword>
<dbReference type="EMBL" id="JANPWB010000013">
    <property type="protein sequence ID" value="KAJ1105796.1"/>
    <property type="molecule type" value="Genomic_DNA"/>
</dbReference>
<name>A0AAV7MPW4_PLEWA</name>